<dbReference type="Pfam" id="PF05002">
    <property type="entry name" value="SGS"/>
    <property type="match status" value="1"/>
</dbReference>
<dbReference type="SMART" id="SM00028">
    <property type="entry name" value="TPR"/>
    <property type="match status" value="3"/>
</dbReference>
<feature type="repeat" description="TPR" evidence="2">
    <location>
        <begin position="81"/>
        <end position="114"/>
    </location>
</feature>
<dbReference type="AlphaFoldDB" id="A0A8H7S7W2"/>
<dbReference type="InterPro" id="IPR044563">
    <property type="entry name" value="Sgt1-like"/>
</dbReference>
<feature type="domain" description="SGS" evidence="4">
    <location>
        <begin position="276"/>
        <end position="365"/>
    </location>
</feature>
<feature type="domain" description="CS" evidence="5">
    <location>
        <begin position="175"/>
        <end position="266"/>
    </location>
</feature>
<dbReference type="PROSITE" id="PS51203">
    <property type="entry name" value="CS"/>
    <property type="match status" value="1"/>
</dbReference>
<evidence type="ECO:0000313" key="6">
    <source>
        <dbReference type="EMBL" id="KAG2224261.1"/>
    </source>
</evidence>
<dbReference type="InterPro" id="IPR019734">
    <property type="entry name" value="TPR_rpt"/>
</dbReference>
<evidence type="ECO:0000259" key="4">
    <source>
        <dbReference type="PROSITE" id="PS51048"/>
    </source>
</evidence>
<dbReference type="EMBL" id="JAEPRB010000046">
    <property type="protein sequence ID" value="KAG2224261.1"/>
    <property type="molecule type" value="Genomic_DNA"/>
</dbReference>
<dbReference type="PANTHER" id="PTHR45862">
    <property type="entry name" value="PROTEIN SGT1 HOMOLOG"/>
    <property type="match status" value="1"/>
</dbReference>
<comment type="caution">
    <text evidence="6">The sequence shown here is derived from an EMBL/GenBank/DDBJ whole genome shotgun (WGS) entry which is preliminary data.</text>
</comment>
<keyword evidence="2" id="KW-0802">TPR repeat</keyword>
<dbReference type="PROSITE" id="PS51048">
    <property type="entry name" value="SGS"/>
    <property type="match status" value="1"/>
</dbReference>
<feature type="region of interest" description="Disordered" evidence="3">
    <location>
        <begin position="128"/>
        <end position="175"/>
    </location>
</feature>
<dbReference type="SUPFAM" id="SSF49764">
    <property type="entry name" value="HSP20-like chaperones"/>
    <property type="match status" value="1"/>
</dbReference>
<evidence type="ECO:0000256" key="2">
    <source>
        <dbReference type="PROSITE-ProRule" id="PRU00339"/>
    </source>
</evidence>
<proteinExistence type="inferred from homology"/>
<evidence type="ECO:0000259" key="5">
    <source>
        <dbReference type="PROSITE" id="PS51203"/>
    </source>
</evidence>
<evidence type="ECO:0008006" key="8">
    <source>
        <dbReference type="Google" id="ProtNLM"/>
    </source>
</evidence>
<dbReference type="SUPFAM" id="SSF48452">
    <property type="entry name" value="TPR-like"/>
    <property type="match status" value="1"/>
</dbReference>
<dbReference type="Proteomes" id="UP000646827">
    <property type="component" value="Unassembled WGS sequence"/>
</dbReference>
<dbReference type="Gene3D" id="2.60.40.790">
    <property type="match status" value="1"/>
</dbReference>
<organism evidence="6 7">
    <name type="scientific">Circinella minor</name>
    <dbReference type="NCBI Taxonomy" id="1195481"/>
    <lineage>
        <taxon>Eukaryota</taxon>
        <taxon>Fungi</taxon>
        <taxon>Fungi incertae sedis</taxon>
        <taxon>Mucoromycota</taxon>
        <taxon>Mucoromycotina</taxon>
        <taxon>Mucoromycetes</taxon>
        <taxon>Mucorales</taxon>
        <taxon>Lichtheimiaceae</taxon>
        <taxon>Circinella</taxon>
    </lineage>
</organism>
<dbReference type="Gene3D" id="1.25.40.10">
    <property type="entry name" value="Tetratricopeptide repeat domain"/>
    <property type="match status" value="1"/>
</dbReference>
<comment type="similarity">
    <text evidence="1">Belongs to the SGT1 family.</text>
</comment>
<name>A0A8H7S7W2_9FUNG</name>
<dbReference type="PROSITE" id="PS50005">
    <property type="entry name" value="TPR"/>
    <property type="match status" value="1"/>
</dbReference>
<dbReference type="Pfam" id="PF04969">
    <property type="entry name" value="CS"/>
    <property type="match status" value="1"/>
</dbReference>
<evidence type="ECO:0000256" key="3">
    <source>
        <dbReference type="SAM" id="MobiDB-lite"/>
    </source>
</evidence>
<evidence type="ECO:0000313" key="7">
    <source>
        <dbReference type="Proteomes" id="UP000646827"/>
    </source>
</evidence>
<dbReference type="InterPro" id="IPR011990">
    <property type="entry name" value="TPR-like_helical_dom_sf"/>
</dbReference>
<dbReference type="OrthoDB" id="1898560at2759"/>
<protein>
    <recommendedName>
        <fullName evidence="8">Suppressor of G2 allele of SKP1</fullName>
    </recommendedName>
</protein>
<reference evidence="6 7" key="1">
    <citation type="submission" date="2020-12" db="EMBL/GenBank/DDBJ databases">
        <title>Metabolic potential, ecology and presence of endohyphal bacteria is reflected in genomic diversity of Mucoromycotina.</title>
        <authorList>
            <person name="Muszewska A."/>
            <person name="Okrasinska A."/>
            <person name="Steczkiewicz K."/>
            <person name="Drgas O."/>
            <person name="Orlowska M."/>
            <person name="Perlinska-Lenart U."/>
            <person name="Aleksandrzak-Piekarczyk T."/>
            <person name="Szatraj K."/>
            <person name="Zielenkiewicz U."/>
            <person name="Pilsyk S."/>
            <person name="Malc E."/>
            <person name="Mieczkowski P."/>
            <person name="Kruszewska J.S."/>
            <person name="Biernat P."/>
            <person name="Pawlowska J."/>
        </authorList>
    </citation>
    <scope>NUCLEOTIDE SEQUENCE [LARGE SCALE GENOMIC DNA]</scope>
    <source>
        <strain evidence="6 7">CBS 142.35</strain>
    </source>
</reference>
<dbReference type="GO" id="GO:0051087">
    <property type="term" value="F:protein-folding chaperone binding"/>
    <property type="evidence" value="ECO:0007669"/>
    <property type="project" value="InterPro"/>
</dbReference>
<accession>A0A8H7S7W2</accession>
<sequence>MHILSAEELFVKANEAFFDGDNDEALILLNQAIDVDPEHVDAYLRRGSIYQKSKKYDNALADANKVLNILNGPKGTRSLLARANLQKGMALFCLKKYKEAKESFEIVKELNPTERSLATWLRKTEDMLPISDQPTPAPAAPAPAASTPTPAPTTAAQKEEGKPVAQTPVAPTPEGVRARHEWFQNDAFITIEVFIKNVKKDAVELNFFDKSLSLTIKMPTGSDYSLELDPLAHEILPKESLYKVLSTKIEIKLKKKMDGIKWGMLEGEDEIVNTMANASNTRKAKDWDKLAREIEKDADKPEGDAALNTLFQQIYGGADEDTKRAMMKSFVESNGTCLSTNWSEVGAKTVETKPPEGMVAKKGKV</sequence>
<dbReference type="Pfam" id="PF13181">
    <property type="entry name" value="TPR_8"/>
    <property type="match status" value="2"/>
</dbReference>
<feature type="compositionally biased region" description="Low complexity" evidence="3">
    <location>
        <begin position="142"/>
        <end position="156"/>
    </location>
</feature>
<dbReference type="GO" id="GO:0005737">
    <property type="term" value="C:cytoplasm"/>
    <property type="evidence" value="ECO:0007669"/>
    <property type="project" value="UniProtKB-ARBA"/>
</dbReference>
<keyword evidence="7" id="KW-1185">Reference proteome</keyword>
<evidence type="ECO:0000256" key="1">
    <source>
        <dbReference type="ARBA" id="ARBA00008509"/>
    </source>
</evidence>
<gene>
    <name evidence="6" type="ORF">INT45_000292</name>
</gene>
<dbReference type="InterPro" id="IPR007699">
    <property type="entry name" value="SGS_dom"/>
</dbReference>
<dbReference type="InterPro" id="IPR008978">
    <property type="entry name" value="HSP20-like_chaperone"/>
</dbReference>
<dbReference type="FunFam" id="2.60.40.790:FF:000012">
    <property type="entry name" value="SGT1 homolog, MIS12 kinetochore complex assembly cochaperone"/>
    <property type="match status" value="1"/>
</dbReference>
<dbReference type="InterPro" id="IPR007052">
    <property type="entry name" value="CS_dom"/>
</dbReference>